<dbReference type="InterPro" id="IPR006886">
    <property type="entry name" value="RNA_pol_III_Rpc5"/>
</dbReference>
<evidence type="ECO:0000313" key="3">
    <source>
        <dbReference type="Proteomes" id="UP000095009"/>
    </source>
</evidence>
<evidence type="ECO:0000313" key="2">
    <source>
        <dbReference type="EMBL" id="ODQ66350.1"/>
    </source>
</evidence>
<sequence length="256" mass="28978">MDVEVPKFQNTPAQKGINGPDIEEEDDDPVVKEFPIFFSNKLAENLNLFQYPVRPSERPYVDAYGEGILDSRIKRDAGILEVDVPIDTTKFYDKTKAAKKWDSVNTQTLSGSISHPEGQMVGVFKDDELHLTPVFSTVQLRPQFKYVDKKSIEDREAVKLAQKDARSKEVKAVQMSAKSTGEQAPKYSGALLSFKQADDEEFVHLDWYDRDSDESWNVADRLISSNKESLDSDTLPLEYISMISCPHLDPSSEIHN</sequence>
<dbReference type="PANTHER" id="PTHR12069">
    <property type="entry name" value="DNA-DIRECTED RNA POLYMERASES III 80 KDA POLYPEPTIDE RNA POLYMERASE III SUBUNIT 5"/>
    <property type="match status" value="1"/>
</dbReference>
<dbReference type="STRING" id="857566.A0A1E3PM26"/>
<dbReference type="Proteomes" id="UP000095009">
    <property type="component" value="Unassembled WGS sequence"/>
</dbReference>
<dbReference type="GO" id="GO:0000785">
    <property type="term" value="C:chromatin"/>
    <property type="evidence" value="ECO:0007669"/>
    <property type="project" value="EnsemblFungi"/>
</dbReference>
<evidence type="ECO:0008006" key="4">
    <source>
        <dbReference type="Google" id="ProtNLM"/>
    </source>
</evidence>
<organism evidence="2 3">
    <name type="scientific">Nadsonia fulvescens var. elongata DSM 6958</name>
    <dbReference type="NCBI Taxonomy" id="857566"/>
    <lineage>
        <taxon>Eukaryota</taxon>
        <taxon>Fungi</taxon>
        <taxon>Dikarya</taxon>
        <taxon>Ascomycota</taxon>
        <taxon>Saccharomycotina</taxon>
        <taxon>Dipodascomycetes</taxon>
        <taxon>Dipodascales</taxon>
        <taxon>Dipodascales incertae sedis</taxon>
        <taxon>Nadsonia</taxon>
    </lineage>
</organism>
<gene>
    <name evidence="2" type="ORF">NADFUDRAFT_22565</name>
</gene>
<accession>A0A1E3PM26</accession>
<dbReference type="EMBL" id="KV454408">
    <property type="protein sequence ID" value="ODQ66350.1"/>
    <property type="molecule type" value="Genomic_DNA"/>
</dbReference>
<dbReference type="GO" id="GO:0005666">
    <property type="term" value="C:RNA polymerase III complex"/>
    <property type="evidence" value="ECO:0007669"/>
    <property type="project" value="TreeGrafter"/>
</dbReference>
<dbReference type="GO" id="GO:0042797">
    <property type="term" value="P:tRNA transcription by RNA polymerase III"/>
    <property type="evidence" value="ECO:0007669"/>
    <property type="project" value="TreeGrafter"/>
</dbReference>
<reference evidence="2 3" key="1">
    <citation type="journal article" date="2016" name="Proc. Natl. Acad. Sci. U.S.A.">
        <title>Comparative genomics of biotechnologically important yeasts.</title>
        <authorList>
            <person name="Riley R."/>
            <person name="Haridas S."/>
            <person name="Wolfe K.H."/>
            <person name="Lopes M.R."/>
            <person name="Hittinger C.T."/>
            <person name="Goeker M."/>
            <person name="Salamov A.A."/>
            <person name="Wisecaver J.H."/>
            <person name="Long T.M."/>
            <person name="Calvey C.H."/>
            <person name="Aerts A.L."/>
            <person name="Barry K.W."/>
            <person name="Choi C."/>
            <person name="Clum A."/>
            <person name="Coughlan A.Y."/>
            <person name="Deshpande S."/>
            <person name="Douglass A.P."/>
            <person name="Hanson S.J."/>
            <person name="Klenk H.-P."/>
            <person name="LaButti K.M."/>
            <person name="Lapidus A."/>
            <person name="Lindquist E.A."/>
            <person name="Lipzen A.M."/>
            <person name="Meier-Kolthoff J.P."/>
            <person name="Ohm R.A."/>
            <person name="Otillar R.P."/>
            <person name="Pangilinan J.L."/>
            <person name="Peng Y."/>
            <person name="Rokas A."/>
            <person name="Rosa C.A."/>
            <person name="Scheuner C."/>
            <person name="Sibirny A.A."/>
            <person name="Slot J.C."/>
            <person name="Stielow J.B."/>
            <person name="Sun H."/>
            <person name="Kurtzman C.P."/>
            <person name="Blackwell M."/>
            <person name="Grigoriev I.V."/>
            <person name="Jeffries T.W."/>
        </authorList>
    </citation>
    <scope>NUCLEOTIDE SEQUENCE [LARGE SCALE GENOMIC DNA]</scope>
    <source>
        <strain evidence="2 3">DSM 6958</strain>
    </source>
</reference>
<name>A0A1E3PM26_9ASCO</name>
<proteinExistence type="predicted"/>
<dbReference type="PANTHER" id="PTHR12069:SF0">
    <property type="entry name" value="DNA-DIRECTED RNA POLYMERASE III SUBUNIT RPC5"/>
    <property type="match status" value="1"/>
</dbReference>
<keyword evidence="3" id="KW-1185">Reference proteome</keyword>
<dbReference type="AlphaFoldDB" id="A0A1E3PM26"/>
<evidence type="ECO:0000256" key="1">
    <source>
        <dbReference type="SAM" id="MobiDB-lite"/>
    </source>
</evidence>
<feature type="region of interest" description="Disordered" evidence="1">
    <location>
        <begin position="1"/>
        <end position="26"/>
    </location>
</feature>
<protein>
    <recommendedName>
        <fullName evidence="4">DNA-directed RNA polymerase III subunit Rpc5</fullName>
    </recommendedName>
</protein>
<dbReference type="OrthoDB" id="340681at2759"/>
<dbReference type="Pfam" id="PF04801">
    <property type="entry name" value="RPC5"/>
    <property type="match status" value="1"/>
</dbReference>